<dbReference type="AlphaFoldDB" id="X1RD86"/>
<protein>
    <submittedName>
        <fullName evidence="1">Uncharacterized protein</fullName>
    </submittedName>
</protein>
<gene>
    <name evidence="1" type="ORF">S12H4_18726</name>
</gene>
<evidence type="ECO:0000313" key="1">
    <source>
        <dbReference type="EMBL" id="GAI78523.1"/>
    </source>
</evidence>
<organism evidence="1">
    <name type="scientific">marine sediment metagenome</name>
    <dbReference type="NCBI Taxonomy" id="412755"/>
    <lineage>
        <taxon>unclassified sequences</taxon>
        <taxon>metagenomes</taxon>
        <taxon>ecological metagenomes</taxon>
    </lineage>
</organism>
<accession>X1RD86</accession>
<proteinExistence type="predicted"/>
<sequence length="127" mass="15109">METGWTTVDFHLLTGKSELRWDIDEILGKIGDRKWETSELRKKGLLATESLRFLKEKVEKAETLDEGDSISKLVKQEQEKLTPILDQDDKLCSQRLEQEEKKRQEDTEKRIRGFETLRQHYIHILPW</sequence>
<feature type="non-terminal residue" evidence="1">
    <location>
        <position position="127"/>
    </location>
</feature>
<name>X1RD86_9ZZZZ</name>
<comment type="caution">
    <text evidence="1">The sequence shown here is derived from an EMBL/GenBank/DDBJ whole genome shotgun (WGS) entry which is preliminary data.</text>
</comment>
<reference evidence="1" key="1">
    <citation type="journal article" date="2014" name="Front. Microbiol.">
        <title>High frequency of phylogenetically diverse reductive dehalogenase-homologous genes in deep subseafloor sedimentary metagenomes.</title>
        <authorList>
            <person name="Kawai M."/>
            <person name="Futagami T."/>
            <person name="Toyoda A."/>
            <person name="Takaki Y."/>
            <person name="Nishi S."/>
            <person name="Hori S."/>
            <person name="Arai W."/>
            <person name="Tsubouchi T."/>
            <person name="Morono Y."/>
            <person name="Uchiyama I."/>
            <person name="Ito T."/>
            <person name="Fujiyama A."/>
            <person name="Inagaki F."/>
            <person name="Takami H."/>
        </authorList>
    </citation>
    <scope>NUCLEOTIDE SEQUENCE</scope>
    <source>
        <strain evidence="1">Expedition CK06-06</strain>
    </source>
</reference>
<dbReference type="EMBL" id="BARW01009283">
    <property type="protein sequence ID" value="GAI78523.1"/>
    <property type="molecule type" value="Genomic_DNA"/>
</dbReference>